<dbReference type="InterPro" id="IPR000073">
    <property type="entry name" value="AB_hydrolase_1"/>
</dbReference>
<evidence type="ECO:0000256" key="1">
    <source>
        <dbReference type="ARBA" id="ARBA00022801"/>
    </source>
</evidence>
<dbReference type="GO" id="GO:0016020">
    <property type="term" value="C:membrane"/>
    <property type="evidence" value="ECO:0007669"/>
    <property type="project" value="TreeGrafter"/>
</dbReference>
<sequence length="244" mass="27590">MAVKSVQYKQHTFSISYEILNPGAHYDIIFLHGWGSHKNLMKHAFGAHLKQFRHIYIDMPGFGNSTCNMSLTTEDYATILESFISMIEVDKMIILGHSFGGKVATLLNPEFLVLVGSAGILVPKPFKIRAKIALFKLLKFTGLSSFRRFFVAPDAQGLSQPMYETFKQVVNEDFTDKFRAYKGKALLCFGAQDTATPMWTAYKISELIPASQVVEFDGDHYFFLEQGQTVSKEIEKIVLKSLKH</sequence>
<evidence type="ECO:0000259" key="2">
    <source>
        <dbReference type="Pfam" id="PF12697"/>
    </source>
</evidence>
<dbReference type="KEGG" id="sku:Sulku_0942"/>
<dbReference type="Proteomes" id="UP000008721">
    <property type="component" value="Chromosome"/>
</dbReference>
<dbReference type="EMBL" id="CP002355">
    <property type="protein sequence ID" value="ADR33606.1"/>
    <property type="molecule type" value="Genomic_DNA"/>
</dbReference>
<dbReference type="SUPFAM" id="SSF53474">
    <property type="entry name" value="alpha/beta-Hydrolases"/>
    <property type="match status" value="1"/>
</dbReference>
<protein>
    <submittedName>
        <fullName evidence="3">Alpha/beta hydrolase fold protein</fullName>
    </submittedName>
</protein>
<evidence type="ECO:0000313" key="4">
    <source>
        <dbReference type="Proteomes" id="UP000008721"/>
    </source>
</evidence>
<dbReference type="STRING" id="709032.Sulku_0942"/>
<dbReference type="HOGENOM" id="CLU_020336_13_2_7"/>
<dbReference type="PANTHER" id="PTHR43798:SF31">
    <property type="entry name" value="AB HYDROLASE SUPERFAMILY PROTEIN YCLE"/>
    <property type="match status" value="1"/>
</dbReference>
<dbReference type="GO" id="GO:0016787">
    <property type="term" value="F:hydrolase activity"/>
    <property type="evidence" value="ECO:0007669"/>
    <property type="project" value="UniProtKB-KW"/>
</dbReference>
<dbReference type="Pfam" id="PF12697">
    <property type="entry name" value="Abhydrolase_6"/>
    <property type="match status" value="1"/>
</dbReference>
<dbReference type="eggNOG" id="COG0596">
    <property type="taxonomic scope" value="Bacteria"/>
</dbReference>
<dbReference type="AlphaFoldDB" id="E4U2M1"/>
<name>E4U2M1_SULKY</name>
<proteinExistence type="predicted"/>
<reference evidence="3 4" key="1">
    <citation type="journal article" date="2012" name="Stand. Genomic Sci.">
        <title>Complete genome sequence of the sulfur compounds oxidizing chemolithoautotroph Sulfuricurvum kujiense type strain (YK-1(T)).</title>
        <authorList>
            <person name="Han C."/>
            <person name="Kotsyurbenko O."/>
            <person name="Chertkov O."/>
            <person name="Held B."/>
            <person name="Lapidus A."/>
            <person name="Nolan M."/>
            <person name="Lucas S."/>
            <person name="Hammon N."/>
            <person name="Deshpande S."/>
            <person name="Cheng J.F."/>
            <person name="Tapia R."/>
            <person name="Goodwin L.A."/>
            <person name="Pitluck S."/>
            <person name="Liolios K."/>
            <person name="Pagani I."/>
            <person name="Ivanova N."/>
            <person name="Mavromatis K."/>
            <person name="Mikhailova N."/>
            <person name="Pati A."/>
            <person name="Chen A."/>
            <person name="Palaniappan K."/>
            <person name="Land M."/>
            <person name="Hauser L."/>
            <person name="Chang Y.J."/>
            <person name="Jeffries C.D."/>
            <person name="Brambilla E.M."/>
            <person name="Rohde M."/>
            <person name="Spring S."/>
            <person name="Sikorski J."/>
            <person name="Goker M."/>
            <person name="Woyke T."/>
            <person name="Bristow J."/>
            <person name="Eisen J.A."/>
            <person name="Markowitz V."/>
            <person name="Hugenholtz P."/>
            <person name="Kyrpides N.C."/>
            <person name="Klenk H.P."/>
            <person name="Detter J.C."/>
        </authorList>
    </citation>
    <scope>NUCLEOTIDE SEQUENCE [LARGE SCALE GENOMIC DNA]</scope>
    <source>
        <strain evidence="4">ATCC BAA-921 / DSM 16994 / JCM 11577 / YK-1</strain>
    </source>
</reference>
<dbReference type="PANTHER" id="PTHR43798">
    <property type="entry name" value="MONOACYLGLYCEROL LIPASE"/>
    <property type="match status" value="1"/>
</dbReference>
<dbReference type="OrthoDB" id="9808398at2"/>
<accession>E4U2M1</accession>
<dbReference type="InterPro" id="IPR029058">
    <property type="entry name" value="AB_hydrolase_fold"/>
</dbReference>
<dbReference type="InterPro" id="IPR050266">
    <property type="entry name" value="AB_hydrolase_sf"/>
</dbReference>
<gene>
    <name evidence="3" type="ordered locus">Sulku_0942</name>
</gene>
<keyword evidence="4" id="KW-1185">Reference proteome</keyword>
<dbReference type="RefSeq" id="WP_013459803.1">
    <property type="nucleotide sequence ID" value="NC_014762.1"/>
</dbReference>
<feature type="domain" description="AB hydrolase-1" evidence="2">
    <location>
        <begin position="28"/>
        <end position="230"/>
    </location>
</feature>
<keyword evidence="1 3" id="KW-0378">Hydrolase</keyword>
<dbReference type="Gene3D" id="3.40.50.1820">
    <property type="entry name" value="alpha/beta hydrolase"/>
    <property type="match status" value="1"/>
</dbReference>
<evidence type="ECO:0000313" key="3">
    <source>
        <dbReference type="EMBL" id="ADR33606.1"/>
    </source>
</evidence>
<organism evidence="3 4">
    <name type="scientific">Sulfuricurvum kujiense (strain ATCC BAA-921 / DSM 16994 / JCM 11577 / YK-1)</name>
    <dbReference type="NCBI Taxonomy" id="709032"/>
    <lineage>
        <taxon>Bacteria</taxon>
        <taxon>Pseudomonadati</taxon>
        <taxon>Campylobacterota</taxon>
        <taxon>Epsilonproteobacteria</taxon>
        <taxon>Campylobacterales</taxon>
        <taxon>Sulfurimonadaceae</taxon>
        <taxon>Sulfuricurvum</taxon>
    </lineage>
</organism>